<dbReference type="RefSeq" id="WP_379784816.1">
    <property type="nucleotide sequence ID" value="NZ_JBHSMU010000015.1"/>
</dbReference>
<protein>
    <submittedName>
        <fullName evidence="1">Uncharacterized protein</fullName>
    </submittedName>
</protein>
<name>A0ABW0L920_9BURK</name>
<sequence>MPIPTELFATLMGRLATDNAAGSAAEAIRLWQTLFRKFSPLIGPLSAELLFVRSLRAHEAVFPWLPRVGPGATRTAFSEFERSLDSRTAEDIVAANHALLSTYITALADLIGMRLAVKFLGTAFADDTTNKKIEE</sequence>
<comment type="caution">
    <text evidence="1">The sequence shown here is derived from an EMBL/GenBank/DDBJ whole genome shotgun (WGS) entry which is preliminary data.</text>
</comment>
<organism evidence="1 2">
    <name type="scientific">Massilia niabensis</name>
    <dbReference type="NCBI Taxonomy" id="544910"/>
    <lineage>
        <taxon>Bacteria</taxon>
        <taxon>Pseudomonadati</taxon>
        <taxon>Pseudomonadota</taxon>
        <taxon>Betaproteobacteria</taxon>
        <taxon>Burkholderiales</taxon>
        <taxon>Oxalobacteraceae</taxon>
        <taxon>Telluria group</taxon>
        <taxon>Massilia</taxon>
    </lineage>
</organism>
<evidence type="ECO:0000313" key="2">
    <source>
        <dbReference type="Proteomes" id="UP001596050"/>
    </source>
</evidence>
<gene>
    <name evidence="1" type="ORF">ACFPN5_16295</name>
</gene>
<dbReference type="Proteomes" id="UP001596050">
    <property type="component" value="Unassembled WGS sequence"/>
</dbReference>
<proteinExistence type="predicted"/>
<evidence type="ECO:0000313" key="1">
    <source>
        <dbReference type="EMBL" id="MFC5461372.1"/>
    </source>
</evidence>
<reference evidence="2" key="1">
    <citation type="journal article" date="2019" name="Int. J. Syst. Evol. Microbiol.">
        <title>The Global Catalogue of Microorganisms (GCM) 10K type strain sequencing project: providing services to taxonomists for standard genome sequencing and annotation.</title>
        <authorList>
            <consortium name="The Broad Institute Genomics Platform"/>
            <consortium name="The Broad Institute Genome Sequencing Center for Infectious Disease"/>
            <person name="Wu L."/>
            <person name="Ma J."/>
        </authorList>
    </citation>
    <scope>NUCLEOTIDE SEQUENCE [LARGE SCALE GENOMIC DNA]</scope>
    <source>
        <strain evidence="2">KACC 12649</strain>
    </source>
</reference>
<accession>A0ABW0L920</accession>
<keyword evidence="2" id="KW-1185">Reference proteome</keyword>
<dbReference type="EMBL" id="JBHSMU010000015">
    <property type="protein sequence ID" value="MFC5461372.1"/>
    <property type="molecule type" value="Genomic_DNA"/>
</dbReference>